<comment type="caution">
    <text evidence="3">The sequence shown here is derived from an EMBL/GenBank/DDBJ whole genome shotgun (WGS) entry which is preliminary data.</text>
</comment>
<protein>
    <submittedName>
        <fullName evidence="3">Polysaccharide biosynthesis protein</fullName>
    </submittedName>
</protein>
<dbReference type="InterPro" id="IPR028098">
    <property type="entry name" value="Glyco_trans_4-like_N"/>
</dbReference>
<dbReference type="SUPFAM" id="SSF53756">
    <property type="entry name" value="UDP-Glycosyltransferase/glycogen phosphorylase"/>
    <property type="match status" value="1"/>
</dbReference>
<sequence>MRILQVITSLYTGGAESLVVNLILRMQAKGHIVDLVVFNGYETPLMEKLRRESPQTKIYKLGSRVYNPLYILKLARIMKGYDIVHTHNSSPQLFTAIAQKLCSVKLCSTEHNTSNRKRNWKWYAPIESWMYRQYDHIICISNIAEQRLREYMGKGWLNEESKYYNRISTINNGVDVRTIHEAIGDEKLIKAKKNRTAILMVAGFRLQKDQDTIVEALKVLGTDNFEVWFAGVGVRQEAVKELSEKLGVSENVKFLGMRTDVPQVLNAADVIVMSSHWEGLSLSNIEGMSVNKPFIASDVDGLREVTQNYGILFPHKDAIALAKIIDRLHTDKDYYHTVADRCYKRALEFDVNKMVEGYIDIYRSLI</sequence>
<feature type="domain" description="Glycosyltransferase subfamily 4-like N-terminal" evidence="2">
    <location>
        <begin position="13"/>
        <end position="176"/>
    </location>
</feature>
<dbReference type="Gene3D" id="3.40.50.2000">
    <property type="entry name" value="Glycogen Phosphorylase B"/>
    <property type="match status" value="2"/>
</dbReference>
<dbReference type="OrthoDB" id="7560678at2"/>
<proteinExistence type="predicted"/>
<evidence type="ECO:0000313" key="3">
    <source>
        <dbReference type="EMBL" id="KGF43610.1"/>
    </source>
</evidence>
<dbReference type="AlphaFoldDB" id="A0A096A9H6"/>
<gene>
    <name evidence="3" type="ORF">HMPREF0647_09635</name>
</gene>
<organism evidence="3 4">
    <name type="scientific">Prevotella bivia DNF00320</name>
    <dbReference type="NCBI Taxonomy" id="1401068"/>
    <lineage>
        <taxon>Bacteria</taxon>
        <taxon>Pseudomonadati</taxon>
        <taxon>Bacteroidota</taxon>
        <taxon>Bacteroidia</taxon>
        <taxon>Bacteroidales</taxon>
        <taxon>Prevotellaceae</taxon>
        <taxon>Prevotella</taxon>
    </lineage>
</organism>
<evidence type="ECO:0000259" key="1">
    <source>
        <dbReference type="Pfam" id="PF00534"/>
    </source>
</evidence>
<dbReference type="PANTHER" id="PTHR12526">
    <property type="entry name" value="GLYCOSYLTRANSFERASE"/>
    <property type="match status" value="1"/>
</dbReference>
<dbReference type="EMBL" id="JRNQ01000073">
    <property type="protein sequence ID" value="KGF43610.1"/>
    <property type="molecule type" value="Genomic_DNA"/>
</dbReference>
<dbReference type="InterPro" id="IPR001296">
    <property type="entry name" value="Glyco_trans_1"/>
</dbReference>
<accession>A0A096A9H6</accession>
<dbReference type="PANTHER" id="PTHR12526:SF630">
    <property type="entry name" value="GLYCOSYLTRANSFERASE"/>
    <property type="match status" value="1"/>
</dbReference>
<dbReference type="Pfam" id="PF00534">
    <property type="entry name" value="Glycos_transf_1"/>
    <property type="match status" value="1"/>
</dbReference>
<evidence type="ECO:0000259" key="2">
    <source>
        <dbReference type="Pfam" id="PF13439"/>
    </source>
</evidence>
<evidence type="ECO:0000313" key="4">
    <source>
        <dbReference type="Proteomes" id="UP000029525"/>
    </source>
</evidence>
<dbReference type="Proteomes" id="UP000029525">
    <property type="component" value="Unassembled WGS sequence"/>
</dbReference>
<dbReference type="Pfam" id="PF13439">
    <property type="entry name" value="Glyco_transf_4"/>
    <property type="match status" value="1"/>
</dbReference>
<dbReference type="RefSeq" id="WP_036868248.1">
    <property type="nucleotide sequence ID" value="NZ_JRNQ01000073.1"/>
</dbReference>
<name>A0A096A9H6_9BACT</name>
<feature type="domain" description="Glycosyl transferase family 1" evidence="1">
    <location>
        <begin position="191"/>
        <end position="341"/>
    </location>
</feature>
<dbReference type="GO" id="GO:0016757">
    <property type="term" value="F:glycosyltransferase activity"/>
    <property type="evidence" value="ECO:0007669"/>
    <property type="project" value="InterPro"/>
</dbReference>
<reference evidence="3 4" key="1">
    <citation type="submission" date="2014-07" db="EMBL/GenBank/DDBJ databases">
        <authorList>
            <person name="McCorrison J."/>
            <person name="Sanka R."/>
            <person name="Torralba M."/>
            <person name="Gillis M."/>
            <person name="Haft D.H."/>
            <person name="Methe B."/>
            <person name="Sutton G."/>
            <person name="Nelson K.E."/>
        </authorList>
    </citation>
    <scope>NUCLEOTIDE SEQUENCE [LARGE SCALE GENOMIC DNA]</scope>
    <source>
        <strain evidence="3 4">DNF00320</strain>
    </source>
</reference>